<name>A0A3S9PYW9_9ACTO</name>
<evidence type="ECO:0000313" key="2">
    <source>
        <dbReference type="Proteomes" id="UP000280344"/>
    </source>
</evidence>
<organism evidence="1 2">
    <name type="scientific">Flaviflexus ciconiae</name>
    <dbReference type="NCBI Taxonomy" id="2496867"/>
    <lineage>
        <taxon>Bacteria</taxon>
        <taxon>Bacillati</taxon>
        <taxon>Actinomycetota</taxon>
        <taxon>Actinomycetes</taxon>
        <taxon>Actinomycetales</taxon>
        <taxon>Actinomycetaceae</taxon>
        <taxon>Flaviflexus</taxon>
    </lineage>
</organism>
<gene>
    <name evidence="1" type="ORF">EJ997_09795</name>
</gene>
<dbReference type="RefSeq" id="WP_126704386.1">
    <property type="nucleotide sequence ID" value="NZ_CP034593.1"/>
</dbReference>
<dbReference type="AlphaFoldDB" id="A0A3S9PYW9"/>
<evidence type="ECO:0008006" key="3">
    <source>
        <dbReference type="Google" id="ProtNLM"/>
    </source>
</evidence>
<dbReference type="KEGG" id="flh:EJ997_09795"/>
<sequence length="323" mass="35999">MSNFIFVSPDFPQININLCEHLAASGVRVLGIGDAEYDGLDHRLKSSLAEYYRVTSLEDYGEVYRAVAYFAHTYGKPSRLESNNSYWLSQDAQLRRDFNIPGIIWGSSDADSLDIVREAGIPTGEASGPVLSWDGFVGAEREVLFEGITAWPAVSSTEYAYRTLSLVPEVMSQIGRDVATALRAKLTFLHVQIAFPPDAEPRIIRVSRSAPPAFTLDMHNYAQELDSYQVYAAAIASLDPLLNPVVPQPNGNRGIAVYASRQDDVTYRLHANALHSRWQTNIRLVERNPEQYRRGMGDTFYIAVVDTEEAADNFIADVTKRAD</sequence>
<dbReference type="EMBL" id="CP034593">
    <property type="protein sequence ID" value="AZQ77583.1"/>
    <property type="molecule type" value="Genomic_DNA"/>
</dbReference>
<reference evidence="1 2" key="1">
    <citation type="submission" date="2018-12" db="EMBL/GenBank/DDBJ databases">
        <title>Complete genome sequence of Flaviflexus sp. H23T48.</title>
        <authorList>
            <person name="Bae J.-W."/>
            <person name="Lee J.-Y."/>
        </authorList>
    </citation>
    <scope>NUCLEOTIDE SEQUENCE [LARGE SCALE GENOMIC DNA]</scope>
    <source>
        <strain evidence="1 2">H23T48</strain>
    </source>
</reference>
<proteinExistence type="predicted"/>
<keyword evidence="2" id="KW-1185">Reference proteome</keyword>
<evidence type="ECO:0000313" key="1">
    <source>
        <dbReference type="EMBL" id="AZQ77583.1"/>
    </source>
</evidence>
<protein>
    <recommendedName>
        <fullName evidence="3">ATP-grasp domain-containing protein</fullName>
    </recommendedName>
</protein>
<dbReference type="Proteomes" id="UP000280344">
    <property type="component" value="Chromosome"/>
</dbReference>
<accession>A0A3S9PYW9</accession>
<dbReference type="OrthoDB" id="24041at2"/>